<proteinExistence type="predicted"/>
<organism evidence="1 2">
    <name type="scientific">Pseudoalteromonas aliena SW19</name>
    <dbReference type="NCBI Taxonomy" id="1314866"/>
    <lineage>
        <taxon>Bacteria</taxon>
        <taxon>Pseudomonadati</taxon>
        <taxon>Pseudomonadota</taxon>
        <taxon>Gammaproteobacteria</taxon>
        <taxon>Alteromonadales</taxon>
        <taxon>Pseudoalteromonadaceae</taxon>
        <taxon>Pseudoalteromonas</taxon>
    </lineage>
</organism>
<evidence type="ECO:0000313" key="1">
    <source>
        <dbReference type="EMBL" id="MBE0361462.1"/>
    </source>
</evidence>
<comment type="caution">
    <text evidence="1">The sequence shown here is derived from an EMBL/GenBank/DDBJ whole genome shotgun (WGS) entry which is preliminary data.</text>
</comment>
<name>A0ABR9E4C7_9GAMM</name>
<evidence type="ECO:0000313" key="2">
    <source>
        <dbReference type="Proteomes" id="UP000648482"/>
    </source>
</evidence>
<accession>A0ABR9E4C7</accession>
<reference evidence="1 2" key="1">
    <citation type="submission" date="2015-06" db="EMBL/GenBank/DDBJ databases">
        <title>Genome sequence of Pseudoalteromonas aliena.</title>
        <authorList>
            <person name="Xie B.-B."/>
            <person name="Rong J.-C."/>
            <person name="Qin Q.-L."/>
            <person name="Zhang Y.-Z."/>
        </authorList>
    </citation>
    <scope>NUCLEOTIDE SEQUENCE [LARGE SCALE GENOMIC DNA]</scope>
    <source>
        <strain evidence="1 2">SW19</strain>
    </source>
</reference>
<dbReference type="Proteomes" id="UP000648482">
    <property type="component" value="Unassembled WGS sequence"/>
</dbReference>
<keyword evidence="2" id="KW-1185">Reference proteome</keyword>
<sequence>MVVSPYHLAWYLSQLVSHSNTRIRSKTPIKTTPNSFLYSA</sequence>
<gene>
    <name evidence="1" type="ORF">PALI_b0440</name>
</gene>
<dbReference type="EMBL" id="AQGU01000029">
    <property type="protein sequence ID" value="MBE0361462.1"/>
    <property type="molecule type" value="Genomic_DNA"/>
</dbReference>
<protein>
    <submittedName>
        <fullName evidence="1">Uncharacterized protein</fullName>
    </submittedName>
</protein>